<dbReference type="PANTHER" id="PTHR24298:SF899">
    <property type="entry name" value="CYTOCHROME P450"/>
    <property type="match status" value="1"/>
</dbReference>
<keyword evidence="4 7" id="KW-0479">Metal-binding</keyword>
<keyword evidence="7" id="KW-0503">Monooxygenase</keyword>
<sequence length="91" mass="10216">MLWEGAKTFNPERFENGGESEGYKLISFGLGRRACPGMGLAQRVEGLTLGSLIQCFEWKRISEEKIDMAKGKELTMPKAVYSILDILICQE</sequence>
<evidence type="ECO:0000313" key="9">
    <source>
        <dbReference type="Proteomes" id="UP000237105"/>
    </source>
</evidence>
<dbReference type="InterPro" id="IPR017972">
    <property type="entry name" value="Cyt_P450_CS"/>
</dbReference>
<protein>
    <submittedName>
        <fullName evidence="8">Cytochrome P</fullName>
    </submittedName>
</protein>
<dbReference type="GO" id="GO:0005506">
    <property type="term" value="F:iron ion binding"/>
    <property type="evidence" value="ECO:0007669"/>
    <property type="project" value="InterPro"/>
</dbReference>
<keyword evidence="6" id="KW-0472">Membrane</keyword>
<dbReference type="Proteomes" id="UP000237105">
    <property type="component" value="Unassembled WGS sequence"/>
</dbReference>
<name>A0A2P5BMB0_PARAD</name>
<comment type="subcellular location">
    <subcellularLocation>
        <location evidence="2">Membrane</location>
        <topology evidence="2">Single-pass membrane protein</topology>
    </subcellularLocation>
</comment>
<dbReference type="EMBL" id="JXTB01000251">
    <property type="protein sequence ID" value="PON49942.1"/>
    <property type="molecule type" value="Genomic_DNA"/>
</dbReference>
<dbReference type="InterPro" id="IPR051103">
    <property type="entry name" value="Plant_metabolite_P450s"/>
</dbReference>
<dbReference type="GO" id="GO:0016020">
    <property type="term" value="C:membrane"/>
    <property type="evidence" value="ECO:0007669"/>
    <property type="project" value="UniProtKB-SubCell"/>
</dbReference>
<keyword evidence="5" id="KW-1133">Transmembrane helix</keyword>
<evidence type="ECO:0000256" key="1">
    <source>
        <dbReference type="ARBA" id="ARBA00001971"/>
    </source>
</evidence>
<dbReference type="InterPro" id="IPR036396">
    <property type="entry name" value="Cyt_P450_sf"/>
</dbReference>
<keyword evidence="7" id="KW-0408">Iron</keyword>
<dbReference type="AlphaFoldDB" id="A0A2P5BMB0"/>
<dbReference type="OrthoDB" id="2789670at2759"/>
<keyword evidence="9" id="KW-1185">Reference proteome</keyword>
<evidence type="ECO:0000256" key="4">
    <source>
        <dbReference type="ARBA" id="ARBA00022723"/>
    </source>
</evidence>
<proteinExistence type="inferred from homology"/>
<dbReference type="SUPFAM" id="SSF48264">
    <property type="entry name" value="Cytochrome P450"/>
    <property type="match status" value="1"/>
</dbReference>
<dbReference type="PANTHER" id="PTHR24298">
    <property type="entry name" value="FLAVONOID 3'-MONOOXYGENASE-RELATED"/>
    <property type="match status" value="1"/>
</dbReference>
<comment type="similarity">
    <text evidence="7">Belongs to the cytochrome P450 family.</text>
</comment>
<evidence type="ECO:0000256" key="6">
    <source>
        <dbReference type="ARBA" id="ARBA00023136"/>
    </source>
</evidence>
<reference evidence="9" key="1">
    <citation type="submission" date="2016-06" db="EMBL/GenBank/DDBJ databases">
        <title>Parallel loss of symbiosis genes in relatives of nitrogen-fixing non-legume Parasponia.</title>
        <authorList>
            <person name="Van Velzen R."/>
            <person name="Holmer R."/>
            <person name="Bu F."/>
            <person name="Rutten L."/>
            <person name="Van Zeijl A."/>
            <person name="Liu W."/>
            <person name="Santuari L."/>
            <person name="Cao Q."/>
            <person name="Sharma T."/>
            <person name="Shen D."/>
            <person name="Roswanjaya Y."/>
            <person name="Wardhani T."/>
            <person name="Kalhor M.S."/>
            <person name="Jansen J."/>
            <person name="Van den Hoogen J."/>
            <person name="Gungor B."/>
            <person name="Hartog M."/>
            <person name="Hontelez J."/>
            <person name="Verver J."/>
            <person name="Yang W.-C."/>
            <person name="Schijlen E."/>
            <person name="Repin R."/>
            <person name="Schilthuizen M."/>
            <person name="Schranz E."/>
            <person name="Heidstra R."/>
            <person name="Miyata K."/>
            <person name="Fedorova E."/>
            <person name="Kohlen W."/>
            <person name="Bisseling T."/>
            <person name="Smit S."/>
            <person name="Geurts R."/>
        </authorList>
    </citation>
    <scope>NUCLEOTIDE SEQUENCE [LARGE SCALE GENOMIC DNA]</scope>
    <source>
        <strain evidence="9">cv. WU1-14</strain>
    </source>
</reference>
<comment type="caution">
    <text evidence="8">The sequence shown here is derived from an EMBL/GenBank/DDBJ whole genome shotgun (WGS) entry which is preliminary data.</text>
</comment>
<dbReference type="GO" id="GO:0016709">
    <property type="term" value="F:oxidoreductase activity, acting on paired donors, with incorporation or reduction of molecular oxygen, NAD(P)H as one donor, and incorporation of one atom of oxygen"/>
    <property type="evidence" value="ECO:0007669"/>
    <property type="project" value="TreeGrafter"/>
</dbReference>
<organism evidence="8 9">
    <name type="scientific">Parasponia andersonii</name>
    <name type="common">Sponia andersonii</name>
    <dbReference type="NCBI Taxonomy" id="3476"/>
    <lineage>
        <taxon>Eukaryota</taxon>
        <taxon>Viridiplantae</taxon>
        <taxon>Streptophyta</taxon>
        <taxon>Embryophyta</taxon>
        <taxon>Tracheophyta</taxon>
        <taxon>Spermatophyta</taxon>
        <taxon>Magnoliopsida</taxon>
        <taxon>eudicotyledons</taxon>
        <taxon>Gunneridae</taxon>
        <taxon>Pentapetalae</taxon>
        <taxon>rosids</taxon>
        <taxon>fabids</taxon>
        <taxon>Rosales</taxon>
        <taxon>Cannabaceae</taxon>
        <taxon>Parasponia</taxon>
    </lineage>
</organism>
<evidence type="ECO:0000256" key="3">
    <source>
        <dbReference type="ARBA" id="ARBA00022692"/>
    </source>
</evidence>
<dbReference type="Pfam" id="PF00067">
    <property type="entry name" value="p450"/>
    <property type="match status" value="1"/>
</dbReference>
<dbReference type="InterPro" id="IPR001128">
    <property type="entry name" value="Cyt_P450"/>
</dbReference>
<comment type="cofactor">
    <cofactor evidence="1">
        <name>heme</name>
        <dbReference type="ChEBI" id="CHEBI:30413"/>
    </cofactor>
</comment>
<dbReference type="PROSITE" id="PS00086">
    <property type="entry name" value="CYTOCHROME_P450"/>
    <property type="match status" value="1"/>
</dbReference>
<keyword evidence="3" id="KW-0812">Transmembrane</keyword>
<evidence type="ECO:0000256" key="7">
    <source>
        <dbReference type="RuleBase" id="RU000461"/>
    </source>
</evidence>
<evidence type="ECO:0000313" key="8">
    <source>
        <dbReference type="EMBL" id="PON49942.1"/>
    </source>
</evidence>
<gene>
    <name evidence="8" type="ORF">PanWU01x14_225790</name>
</gene>
<evidence type="ECO:0000256" key="2">
    <source>
        <dbReference type="ARBA" id="ARBA00004167"/>
    </source>
</evidence>
<dbReference type="GO" id="GO:0020037">
    <property type="term" value="F:heme binding"/>
    <property type="evidence" value="ECO:0007669"/>
    <property type="project" value="InterPro"/>
</dbReference>
<dbReference type="Gene3D" id="1.10.630.10">
    <property type="entry name" value="Cytochrome P450"/>
    <property type="match status" value="1"/>
</dbReference>
<keyword evidence="7" id="KW-0349">Heme</keyword>
<evidence type="ECO:0000256" key="5">
    <source>
        <dbReference type="ARBA" id="ARBA00022989"/>
    </source>
</evidence>
<accession>A0A2P5BMB0</accession>
<keyword evidence="7" id="KW-0560">Oxidoreductase</keyword>
<dbReference type="STRING" id="3476.A0A2P5BMB0"/>